<dbReference type="PANTHER" id="PTHR43158">
    <property type="entry name" value="SKFA PEPTIDE EXPORT ATP-BINDING PROTEIN SKFE"/>
    <property type="match status" value="1"/>
</dbReference>
<dbReference type="CDD" id="cd03230">
    <property type="entry name" value="ABC_DR_subfamily_A"/>
    <property type="match status" value="1"/>
</dbReference>
<keyword evidence="2 4" id="KW-0067">ATP-binding</keyword>
<dbReference type="PROSITE" id="PS00211">
    <property type="entry name" value="ABC_TRANSPORTER_1"/>
    <property type="match status" value="1"/>
</dbReference>
<proteinExistence type="predicted"/>
<feature type="domain" description="ABC transporter" evidence="3">
    <location>
        <begin position="2"/>
        <end position="227"/>
    </location>
</feature>
<evidence type="ECO:0000313" key="4">
    <source>
        <dbReference type="EMBL" id="MBE4909608.1"/>
    </source>
</evidence>
<dbReference type="InterPro" id="IPR003439">
    <property type="entry name" value="ABC_transporter-like_ATP-bd"/>
</dbReference>
<evidence type="ECO:0000256" key="1">
    <source>
        <dbReference type="ARBA" id="ARBA00022741"/>
    </source>
</evidence>
<dbReference type="SMART" id="SM00382">
    <property type="entry name" value="AAA"/>
    <property type="match status" value="1"/>
</dbReference>
<reference evidence="4 5" key="1">
    <citation type="submission" date="2020-10" db="EMBL/GenBank/DDBJ databases">
        <title>Bacillus sp. HD4P25, an endophyte from a halophyte.</title>
        <authorList>
            <person name="Sun J.-Q."/>
        </authorList>
    </citation>
    <scope>NUCLEOTIDE SEQUENCE [LARGE SCALE GENOMIC DNA]</scope>
    <source>
        <strain evidence="4 5">YIM 93174</strain>
    </source>
</reference>
<keyword evidence="5" id="KW-1185">Reference proteome</keyword>
<name>A0ABR9QM71_9BACI</name>
<dbReference type="InterPro" id="IPR017871">
    <property type="entry name" value="ABC_transporter-like_CS"/>
</dbReference>
<gene>
    <name evidence="4" type="ORF">IMZ08_16265</name>
</gene>
<dbReference type="PANTHER" id="PTHR43158:SF10">
    <property type="entry name" value="ABC TRANSPORTER ATP-BINDING PROTEIN YTRB"/>
    <property type="match status" value="1"/>
</dbReference>
<dbReference type="Gene3D" id="3.40.50.300">
    <property type="entry name" value="P-loop containing nucleotide triphosphate hydrolases"/>
    <property type="match status" value="1"/>
</dbReference>
<dbReference type="InterPro" id="IPR003593">
    <property type="entry name" value="AAA+_ATPase"/>
</dbReference>
<dbReference type="PROSITE" id="PS50893">
    <property type="entry name" value="ABC_TRANSPORTER_2"/>
    <property type="match status" value="1"/>
</dbReference>
<dbReference type="Pfam" id="PF00005">
    <property type="entry name" value="ABC_tran"/>
    <property type="match status" value="1"/>
</dbReference>
<accession>A0ABR9QM71</accession>
<evidence type="ECO:0000313" key="5">
    <source>
        <dbReference type="Proteomes" id="UP001516662"/>
    </source>
</evidence>
<keyword evidence="1" id="KW-0547">Nucleotide-binding</keyword>
<sequence length="295" mass="33336">MLTVRNLSKTIEGKKVLDDITFTIGKGSIVGLVGRNGVGKTTLLRTLVGILDPEQGEVLYEEENIAVKPEVKRSIAYVPDSTATFNGYSVKELVRLYKAIYPEFQEDFFYSHMKEFKLPTNRKVRTFSKGMKALMFIILAISTKAKLIILDEPTNGLDAIIKRQVLQLLIGEVSESELSILISTHHLDELEKIADTIMMMKEGKIESIITMDNAKEHFKKVQVVFKGDYPEELGQLQNIVRINQIGRVHTLLIKGDTENTMNQLNTYQPILFEELPMTLEDMFISALGGDDREGH</sequence>
<evidence type="ECO:0000259" key="3">
    <source>
        <dbReference type="PROSITE" id="PS50893"/>
    </source>
</evidence>
<dbReference type="EMBL" id="JADCLJ010000022">
    <property type="protein sequence ID" value="MBE4909608.1"/>
    <property type="molecule type" value="Genomic_DNA"/>
</dbReference>
<dbReference type="GO" id="GO:0005524">
    <property type="term" value="F:ATP binding"/>
    <property type="evidence" value="ECO:0007669"/>
    <property type="project" value="UniProtKB-KW"/>
</dbReference>
<dbReference type="SUPFAM" id="SSF52540">
    <property type="entry name" value="P-loop containing nucleoside triphosphate hydrolases"/>
    <property type="match status" value="1"/>
</dbReference>
<comment type="caution">
    <text evidence="4">The sequence shown here is derived from an EMBL/GenBank/DDBJ whole genome shotgun (WGS) entry which is preliminary data.</text>
</comment>
<dbReference type="InterPro" id="IPR027417">
    <property type="entry name" value="P-loop_NTPase"/>
</dbReference>
<dbReference type="Proteomes" id="UP001516662">
    <property type="component" value="Unassembled WGS sequence"/>
</dbReference>
<protein>
    <submittedName>
        <fullName evidence="4">ABC transporter ATP-binding protein</fullName>
    </submittedName>
</protein>
<organism evidence="4 5">
    <name type="scientific">Litchfieldia luteola</name>
    <dbReference type="NCBI Taxonomy" id="682179"/>
    <lineage>
        <taxon>Bacteria</taxon>
        <taxon>Bacillati</taxon>
        <taxon>Bacillota</taxon>
        <taxon>Bacilli</taxon>
        <taxon>Bacillales</taxon>
        <taxon>Bacillaceae</taxon>
        <taxon>Litchfieldia</taxon>
    </lineage>
</organism>
<evidence type="ECO:0000256" key="2">
    <source>
        <dbReference type="ARBA" id="ARBA00022840"/>
    </source>
</evidence>